<dbReference type="EMBL" id="JAYGJQ010000001">
    <property type="protein sequence ID" value="MEA9355192.1"/>
    <property type="molecule type" value="Genomic_DNA"/>
</dbReference>
<feature type="chain" id="PRO_5045962017" evidence="1">
    <location>
        <begin position="19"/>
        <end position="165"/>
    </location>
</feature>
<dbReference type="RefSeq" id="WP_323574680.1">
    <property type="nucleotide sequence ID" value="NZ_JAYGJQ010000001.1"/>
</dbReference>
<feature type="signal peptide" evidence="1">
    <location>
        <begin position="1"/>
        <end position="18"/>
    </location>
</feature>
<organism evidence="2 3">
    <name type="scientific">Bacteriovorax antarcticus</name>
    <dbReference type="NCBI Taxonomy" id="3088717"/>
    <lineage>
        <taxon>Bacteria</taxon>
        <taxon>Pseudomonadati</taxon>
        <taxon>Bdellovibrionota</taxon>
        <taxon>Bacteriovoracia</taxon>
        <taxon>Bacteriovoracales</taxon>
        <taxon>Bacteriovoracaceae</taxon>
        <taxon>Bacteriovorax</taxon>
    </lineage>
</organism>
<accession>A0ABU5VQ69</accession>
<proteinExistence type="predicted"/>
<protein>
    <submittedName>
        <fullName evidence="2">Uncharacterized protein</fullName>
    </submittedName>
</protein>
<name>A0ABU5VQ69_9BACT</name>
<keyword evidence="3" id="KW-1185">Reference proteome</keyword>
<reference evidence="2 3" key="1">
    <citation type="submission" date="2023-11" db="EMBL/GenBank/DDBJ databases">
        <title>A Novel Polar Bacteriovorax (B. antarcticus) Isolated from the Biocrust in Antarctica.</title>
        <authorList>
            <person name="Mun W."/>
            <person name="Choi S.Y."/>
            <person name="Mitchell R.J."/>
        </authorList>
    </citation>
    <scope>NUCLEOTIDE SEQUENCE [LARGE SCALE GENOMIC DNA]</scope>
    <source>
        <strain evidence="2 3">PP10</strain>
    </source>
</reference>
<sequence length="165" mass="18652">MKTKIILSLFLFSTLVNAAIIKHEALRPTFQEYSFREVCEKLGAKNFELIEAKSMNEIDCMGKVFAAIEFCKAKFPADNALTRAIVDEQTKTVKCEHSNSVMLSVSCDARDAKYCLDPQKGCEDLKGIYAVKLETAHYSFLEKKNEKNINCYFSKAIGDDLNEIL</sequence>
<evidence type="ECO:0000313" key="3">
    <source>
        <dbReference type="Proteomes" id="UP001302274"/>
    </source>
</evidence>
<comment type="caution">
    <text evidence="2">The sequence shown here is derived from an EMBL/GenBank/DDBJ whole genome shotgun (WGS) entry which is preliminary data.</text>
</comment>
<evidence type="ECO:0000313" key="2">
    <source>
        <dbReference type="EMBL" id="MEA9355192.1"/>
    </source>
</evidence>
<keyword evidence="1" id="KW-0732">Signal</keyword>
<evidence type="ECO:0000256" key="1">
    <source>
        <dbReference type="SAM" id="SignalP"/>
    </source>
</evidence>
<dbReference type="Proteomes" id="UP001302274">
    <property type="component" value="Unassembled WGS sequence"/>
</dbReference>
<gene>
    <name evidence="2" type="ORF">SHI21_03225</name>
</gene>